<dbReference type="EMBL" id="MATO01000017">
    <property type="protein sequence ID" value="OCS92299.1"/>
    <property type="molecule type" value="Genomic_DNA"/>
</dbReference>
<reference evidence="2 3" key="1">
    <citation type="submission" date="2016-07" db="EMBL/GenBank/DDBJ databases">
        <title>Caryophanon latum genome sequencing.</title>
        <authorList>
            <person name="Verma A."/>
            <person name="Pal Y."/>
            <person name="Krishnamurthi S."/>
        </authorList>
    </citation>
    <scope>NUCLEOTIDE SEQUENCE [LARGE SCALE GENOMIC DNA]</scope>
    <source>
        <strain evidence="2 3">DSM 14151</strain>
    </source>
</reference>
<sequence length="126" mass="14655">MIKNKLVIQHVDNQNVATYSIKRGTYTVKAETQGGIAPTLYYFLDGEDVTEDVRALRFSPIPPQNFLPDFEEFQSMLYRKEQKALQKLYDQYTIRPKNMNATQQVVWSLGLMLLLAVPIFLLLYFT</sequence>
<evidence type="ECO:0000313" key="3">
    <source>
        <dbReference type="Proteomes" id="UP000093482"/>
    </source>
</evidence>
<evidence type="ECO:0000313" key="2">
    <source>
        <dbReference type="EMBL" id="OCS92299.1"/>
    </source>
</evidence>
<dbReference type="OrthoDB" id="2452620at2"/>
<protein>
    <submittedName>
        <fullName evidence="2">Uncharacterized protein</fullName>
    </submittedName>
</protein>
<keyword evidence="3" id="KW-1185">Reference proteome</keyword>
<keyword evidence="1" id="KW-0472">Membrane</keyword>
<dbReference type="Proteomes" id="UP000093482">
    <property type="component" value="Unassembled WGS sequence"/>
</dbReference>
<keyword evidence="1" id="KW-1133">Transmembrane helix</keyword>
<gene>
    <name evidence="2" type="ORF">A6K76_07385</name>
</gene>
<proteinExistence type="predicted"/>
<name>A0A1C0YYQ1_9BACL</name>
<evidence type="ECO:0000256" key="1">
    <source>
        <dbReference type="SAM" id="Phobius"/>
    </source>
</evidence>
<dbReference type="RefSeq" id="WP_066462710.1">
    <property type="nucleotide sequence ID" value="NZ_MATO01000017.1"/>
</dbReference>
<organism evidence="2 3">
    <name type="scientific">Caryophanon latum</name>
    <dbReference type="NCBI Taxonomy" id="33977"/>
    <lineage>
        <taxon>Bacteria</taxon>
        <taxon>Bacillati</taxon>
        <taxon>Bacillota</taxon>
        <taxon>Bacilli</taxon>
        <taxon>Bacillales</taxon>
        <taxon>Caryophanaceae</taxon>
        <taxon>Caryophanon</taxon>
    </lineage>
</organism>
<dbReference type="AlphaFoldDB" id="A0A1C0YYQ1"/>
<keyword evidence="1" id="KW-0812">Transmembrane</keyword>
<feature type="transmembrane region" description="Helical" evidence="1">
    <location>
        <begin position="105"/>
        <end position="125"/>
    </location>
</feature>
<comment type="caution">
    <text evidence="2">The sequence shown here is derived from an EMBL/GenBank/DDBJ whole genome shotgun (WGS) entry which is preliminary data.</text>
</comment>
<accession>A0A1C0YYQ1</accession>